<evidence type="ECO:0000256" key="1">
    <source>
        <dbReference type="ARBA" id="ARBA00023015"/>
    </source>
</evidence>
<dbReference type="InterPro" id="IPR051011">
    <property type="entry name" value="Metal_resp_trans_reg"/>
</dbReference>
<dbReference type="GO" id="GO:0003700">
    <property type="term" value="F:DNA-binding transcription factor activity"/>
    <property type="evidence" value="ECO:0007669"/>
    <property type="project" value="InterPro"/>
</dbReference>
<dbReference type="InterPro" id="IPR036388">
    <property type="entry name" value="WH-like_DNA-bd_sf"/>
</dbReference>
<sequence length="318" mass="35109">MSLSRTRFAPSPAAEVTSWLGFTAFNQRHPHFGLPGAGARCALRDPDVAMIAAVLPGRTGYTLDMLTPRPSITTAWPRALREQLEIIRETPDTDVARQLLLGRYPNNPMPDGIRRAMESGAFARRAVDGLRRFWSITLADQWKALSENAAADMADRARTMATHGVGHVLHTLHPDLTWTGQELRIDKPYDEIGELRGHELVLSPSLLAWPVLRVQLCDPDNAVISYPVREPFPARPGRRSALPDLLGPSRAAILRDLDVPRSTTELSHRHDLAASTVSYHLGVLLNAGLVARTRQGANVRYQRAEAGDTLLRSEPPLT</sequence>
<dbReference type="GO" id="GO:0003677">
    <property type="term" value="F:DNA binding"/>
    <property type="evidence" value="ECO:0007669"/>
    <property type="project" value="UniProtKB-KW"/>
</dbReference>
<keyword evidence="6" id="KW-1185">Reference proteome</keyword>
<accession>A0A8J3RQM4</accession>
<gene>
    <name evidence="5" type="ORF">Plo01_64310</name>
</gene>
<dbReference type="Proteomes" id="UP000616724">
    <property type="component" value="Unassembled WGS sequence"/>
</dbReference>
<protein>
    <submittedName>
        <fullName evidence="5">Transcriptional regulator</fullName>
    </submittedName>
</protein>
<dbReference type="AlphaFoldDB" id="A0A8J3RQM4"/>
<evidence type="ECO:0000256" key="3">
    <source>
        <dbReference type="ARBA" id="ARBA00023163"/>
    </source>
</evidence>
<evidence type="ECO:0000313" key="6">
    <source>
        <dbReference type="Proteomes" id="UP000616724"/>
    </source>
</evidence>
<dbReference type="Pfam" id="PF19361">
    <property type="entry name" value="DUF5937"/>
    <property type="match status" value="1"/>
</dbReference>
<evidence type="ECO:0000259" key="4">
    <source>
        <dbReference type="SMART" id="SM00418"/>
    </source>
</evidence>
<name>A0A8J3RQM4_9ACTN</name>
<dbReference type="InterPro" id="IPR045981">
    <property type="entry name" value="DUF5937"/>
</dbReference>
<dbReference type="SMART" id="SM00418">
    <property type="entry name" value="HTH_ARSR"/>
    <property type="match status" value="1"/>
</dbReference>
<dbReference type="InterPro" id="IPR001845">
    <property type="entry name" value="HTH_ArsR_DNA-bd_dom"/>
</dbReference>
<dbReference type="Pfam" id="PF12840">
    <property type="entry name" value="HTH_20"/>
    <property type="match status" value="1"/>
</dbReference>
<dbReference type="InterPro" id="IPR036390">
    <property type="entry name" value="WH_DNA-bd_sf"/>
</dbReference>
<keyword evidence="3" id="KW-0804">Transcription</keyword>
<keyword evidence="2" id="KW-0238">DNA-binding</keyword>
<evidence type="ECO:0000313" key="5">
    <source>
        <dbReference type="EMBL" id="GIH80002.1"/>
    </source>
</evidence>
<dbReference type="RefSeq" id="WP_203894449.1">
    <property type="nucleotide sequence ID" value="NZ_BOOH01000054.1"/>
</dbReference>
<organism evidence="5 6">
    <name type="scientific">Planobispora longispora</name>
    <dbReference type="NCBI Taxonomy" id="28887"/>
    <lineage>
        <taxon>Bacteria</taxon>
        <taxon>Bacillati</taxon>
        <taxon>Actinomycetota</taxon>
        <taxon>Actinomycetes</taxon>
        <taxon>Streptosporangiales</taxon>
        <taxon>Streptosporangiaceae</taxon>
        <taxon>Planobispora</taxon>
    </lineage>
</organism>
<dbReference type="SUPFAM" id="SSF46785">
    <property type="entry name" value="Winged helix' DNA-binding domain"/>
    <property type="match status" value="1"/>
</dbReference>
<proteinExistence type="predicted"/>
<evidence type="ECO:0000256" key="2">
    <source>
        <dbReference type="ARBA" id="ARBA00023125"/>
    </source>
</evidence>
<dbReference type="EMBL" id="BOOH01000054">
    <property type="protein sequence ID" value="GIH80002.1"/>
    <property type="molecule type" value="Genomic_DNA"/>
</dbReference>
<comment type="caution">
    <text evidence="5">The sequence shown here is derived from an EMBL/GenBank/DDBJ whole genome shotgun (WGS) entry which is preliminary data.</text>
</comment>
<dbReference type="PANTHER" id="PTHR43132">
    <property type="entry name" value="ARSENICAL RESISTANCE OPERON REPRESSOR ARSR-RELATED"/>
    <property type="match status" value="1"/>
</dbReference>
<dbReference type="Gene3D" id="1.10.10.10">
    <property type="entry name" value="Winged helix-like DNA-binding domain superfamily/Winged helix DNA-binding domain"/>
    <property type="match status" value="1"/>
</dbReference>
<dbReference type="PANTHER" id="PTHR43132:SF6">
    <property type="entry name" value="HTH-TYPE TRANSCRIPTIONAL REPRESSOR CZRA"/>
    <property type="match status" value="1"/>
</dbReference>
<keyword evidence="1" id="KW-0805">Transcription regulation</keyword>
<dbReference type="InterPro" id="IPR011991">
    <property type="entry name" value="ArsR-like_HTH"/>
</dbReference>
<reference evidence="5 6" key="1">
    <citation type="submission" date="2021-01" db="EMBL/GenBank/DDBJ databases">
        <title>Whole genome shotgun sequence of Planobispora longispora NBRC 13918.</title>
        <authorList>
            <person name="Komaki H."/>
            <person name="Tamura T."/>
        </authorList>
    </citation>
    <scope>NUCLEOTIDE SEQUENCE [LARGE SCALE GENOMIC DNA]</scope>
    <source>
        <strain evidence="5 6">NBRC 13918</strain>
    </source>
</reference>
<feature type="domain" description="HTH arsR-type" evidence="4">
    <location>
        <begin position="244"/>
        <end position="312"/>
    </location>
</feature>
<dbReference type="CDD" id="cd00090">
    <property type="entry name" value="HTH_ARSR"/>
    <property type="match status" value="1"/>
</dbReference>